<sequence precursor="true">MEWFARKWGVGLLLWCMFALSSLAAAQEPLAPIPDGQDWQTDKAQLGGQLFHDPRFSEDNTVSCATCHPLEQGGMDGQVRSVGVLGREGLVNTPTVFNSSLNFAQMWDGRAEDLMAQIDFPLFATHEMNSSWDKVLPKLRQNADYLRQFALLYTDGMSVANIKDAIVHFERSLITPNGRFDRWLKGQEDALTLREKQGYSLFKGYGCSACHQGRGVGGNFYEKMGVMGNYFRDRGEVTLADYGRYNHTRREEHRYEFKVPSLRNVALTAPYFHDGSAKTLEDAVEVMGRYQLGREIPPEDVAKIVAFLKTLTGARLE</sequence>
<dbReference type="EMBL" id="CP000471">
    <property type="protein sequence ID" value="ABK45438.1"/>
    <property type="molecule type" value="Genomic_DNA"/>
</dbReference>
<keyword evidence="2 8" id="KW-0349">Heme</keyword>
<dbReference type="InterPro" id="IPR026259">
    <property type="entry name" value="MauG/Cytc_peroxidase"/>
</dbReference>
<evidence type="ECO:0000256" key="10">
    <source>
        <dbReference type="SAM" id="SignalP"/>
    </source>
</evidence>
<dbReference type="OrthoDB" id="9805202at2"/>
<dbReference type="PROSITE" id="PS51007">
    <property type="entry name" value="CYTC"/>
    <property type="match status" value="1"/>
</dbReference>
<evidence type="ECO:0000256" key="6">
    <source>
        <dbReference type="ARBA" id="ARBA00023002"/>
    </source>
</evidence>
<comment type="cofactor">
    <cofactor evidence="8">
        <name>heme</name>
        <dbReference type="ChEBI" id="CHEBI:30413"/>
    </cofactor>
    <text evidence="8">Binds 2 heme groups.</text>
</comment>
<reference evidence="13" key="1">
    <citation type="journal article" date="2009" name="Appl. Environ. Microbiol.">
        <title>Complete genome sequence of the chemolithoautotrophic marine magnetotactic coccus strain MC-1.</title>
        <authorList>
            <person name="Schubbe S."/>
            <person name="Williams T.J."/>
            <person name="Xie G."/>
            <person name="Kiss H.E."/>
            <person name="Brettin T.S."/>
            <person name="Martinez D."/>
            <person name="Ross C.A."/>
            <person name="Schuler D."/>
            <person name="Cox B.L."/>
            <person name="Nealson K.H."/>
            <person name="Bazylinski D.A."/>
        </authorList>
    </citation>
    <scope>NUCLEOTIDE SEQUENCE [LARGE SCALE GENOMIC DNA]</scope>
    <source>
        <strain evidence="13">ATCC BAA-1437 / JCM 17883 / MC-1</strain>
    </source>
</reference>
<dbReference type="Gene3D" id="1.10.760.10">
    <property type="entry name" value="Cytochrome c-like domain"/>
    <property type="match status" value="2"/>
</dbReference>
<keyword evidence="3 9" id="KW-0479">Metal-binding</keyword>
<evidence type="ECO:0000256" key="1">
    <source>
        <dbReference type="ARBA" id="ARBA00004418"/>
    </source>
</evidence>
<dbReference type="Pfam" id="PF00034">
    <property type="entry name" value="Cytochrom_C"/>
    <property type="match status" value="1"/>
</dbReference>
<proteinExistence type="predicted"/>
<keyword evidence="13" id="KW-1185">Reference proteome</keyword>
<keyword evidence="5" id="KW-0574">Periplasm</keyword>
<dbReference type="KEGG" id="mgm:Mmc1_2947"/>
<dbReference type="GO" id="GO:0046872">
    <property type="term" value="F:metal ion binding"/>
    <property type="evidence" value="ECO:0007669"/>
    <property type="project" value="UniProtKB-KW"/>
</dbReference>
<dbReference type="HOGENOM" id="CLU_034652_1_0_5"/>
<keyword evidence="4 10" id="KW-0732">Signal</keyword>
<dbReference type="PIRSF" id="PIRSF000294">
    <property type="entry name" value="Cytochrome-c_peroxidase"/>
    <property type="match status" value="1"/>
</dbReference>
<feature type="signal peptide" evidence="10">
    <location>
        <begin position="1"/>
        <end position="26"/>
    </location>
</feature>
<dbReference type="SUPFAM" id="SSF46626">
    <property type="entry name" value="Cytochrome c"/>
    <property type="match status" value="2"/>
</dbReference>
<feature type="binding site" description="axial binding residue" evidence="9">
    <location>
        <position position="211"/>
    </location>
    <ligand>
        <name>heme c</name>
        <dbReference type="ChEBI" id="CHEBI:61717"/>
        <label>2</label>
    </ligand>
    <ligandPart>
        <name>Fe</name>
        <dbReference type="ChEBI" id="CHEBI:18248"/>
    </ligandPart>
</feature>
<keyword evidence="6 12" id="KW-0560">Oxidoreductase</keyword>
<accession>A0LBU5</accession>
<dbReference type="GO" id="GO:0042597">
    <property type="term" value="C:periplasmic space"/>
    <property type="evidence" value="ECO:0007669"/>
    <property type="project" value="UniProtKB-SubCell"/>
</dbReference>
<evidence type="ECO:0000256" key="8">
    <source>
        <dbReference type="PIRSR" id="PIRSR000294-1"/>
    </source>
</evidence>
<evidence type="ECO:0000313" key="12">
    <source>
        <dbReference type="EMBL" id="ABK45438.1"/>
    </source>
</evidence>
<dbReference type="Proteomes" id="UP000002586">
    <property type="component" value="Chromosome"/>
</dbReference>
<protein>
    <submittedName>
        <fullName evidence="12">Cytochrome-c peroxidase</fullName>
        <ecNumber evidence="12">1.11.1.5</ecNumber>
    </submittedName>
</protein>
<gene>
    <name evidence="12" type="ordered locus">Mmc1_2947</name>
</gene>
<dbReference type="PANTHER" id="PTHR30600:SF7">
    <property type="entry name" value="CYTOCHROME C PEROXIDASE-RELATED"/>
    <property type="match status" value="1"/>
</dbReference>
<dbReference type="InterPro" id="IPR009056">
    <property type="entry name" value="Cyt_c-like_dom"/>
</dbReference>
<feature type="binding site" description="covalent" evidence="8">
    <location>
        <position position="210"/>
    </location>
    <ligand>
        <name>heme c</name>
        <dbReference type="ChEBI" id="CHEBI:61717"/>
        <label>2</label>
    </ligand>
</feature>
<evidence type="ECO:0000256" key="7">
    <source>
        <dbReference type="ARBA" id="ARBA00023004"/>
    </source>
</evidence>
<feature type="chain" id="PRO_5002626583" evidence="10">
    <location>
        <begin position="27"/>
        <end position="317"/>
    </location>
</feature>
<feature type="binding site" description="covalent" evidence="8">
    <location>
        <position position="67"/>
    </location>
    <ligand>
        <name>heme c</name>
        <dbReference type="ChEBI" id="CHEBI:61717"/>
        <label>1</label>
    </ligand>
</feature>
<keyword evidence="12" id="KW-0575">Peroxidase</keyword>
<organism evidence="12 13">
    <name type="scientific">Magnetococcus marinus (strain ATCC BAA-1437 / JCM 17883 / MC-1)</name>
    <dbReference type="NCBI Taxonomy" id="156889"/>
    <lineage>
        <taxon>Bacteria</taxon>
        <taxon>Pseudomonadati</taxon>
        <taxon>Pseudomonadota</taxon>
        <taxon>Magnetococcia</taxon>
        <taxon>Magnetococcales</taxon>
        <taxon>Magnetococcaceae</taxon>
        <taxon>Magnetococcus</taxon>
    </lineage>
</organism>
<evidence type="ECO:0000256" key="2">
    <source>
        <dbReference type="ARBA" id="ARBA00022617"/>
    </source>
</evidence>
<dbReference type="AlphaFoldDB" id="A0LBU5"/>
<evidence type="ECO:0000259" key="11">
    <source>
        <dbReference type="PROSITE" id="PS51007"/>
    </source>
</evidence>
<feature type="binding site" description="axial binding residue" evidence="9">
    <location>
        <position position="68"/>
    </location>
    <ligand>
        <name>heme c</name>
        <dbReference type="ChEBI" id="CHEBI:61717"/>
        <label>1</label>
    </ligand>
    <ligandPart>
        <name>Fe</name>
        <dbReference type="ChEBI" id="CHEBI:18248"/>
    </ligandPart>
</feature>
<dbReference type="Pfam" id="PF03150">
    <property type="entry name" value="CCP_MauG"/>
    <property type="match status" value="1"/>
</dbReference>
<feature type="binding site" description="axial binding residue" evidence="9">
    <location>
        <position position="287"/>
    </location>
    <ligand>
        <name>heme c</name>
        <dbReference type="ChEBI" id="CHEBI:61717"/>
        <label>2</label>
    </ligand>
    <ligandPart>
        <name>Fe</name>
        <dbReference type="ChEBI" id="CHEBI:18248"/>
    </ligandPart>
</feature>
<evidence type="ECO:0000313" key="13">
    <source>
        <dbReference type="Proteomes" id="UP000002586"/>
    </source>
</evidence>
<evidence type="ECO:0000256" key="4">
    <source>
        <dbReference type="ARBA" id="ARBA00022729"/>
    </source>
</evidence>
<dbReference type="InterPro" id="IPR036909">
    <property type="entry name" value="Cyt_c-like_dom_sf"/>
</dbReference>
<dbReference type="eggNOG" id="COG1858">
    <property type="taxonomic scope" value="Bacteria"/>
</dbReference>
<dbReference type="PANTHER" id="PTHR30600">
    <property type="entry name" value="CYTOCHROME C PEROXIDASE-RELATED"/>
    <property type="match status" value="1"/>
</dbReference>
<comment type="PTM">
    <text evidence="8">Binds 2 heme groups per subunit.</text>
</comment>
<dbReference type="EC" id="1.11.1.5" evidence="12"/>
<dbReference type="STRING" id="156889.Mmc1_2947"/>
<keyword evidence="7 9" id="KW-0408">Iron</keyword>
<evidence type="ECO:0000256" key="5">
    <source>
        <dbReference type="ARBA" id="ARBA00022764"/>
    </source>
</evidence>
<feature type="binding site" description="covalent" evidence="8">
    <location>
        <position position="64"/>
    </location>
    <ligand>
        <name>heme c</name>
        <dbReference type="ChEBI" id="CHEBI:61717"/>
        <label>1</label>
    </ligand>
</feature>
<dbReference type="GO" id="GO:0004130">
    <property type="term" value="F:cytochrome-c peroxidase activity"/>
    <property type="evidence" value="ECO:0007669"/>
    <property type="project" value="UniProtKB-EC"/>
</dbReference>
<reference evidence="12 13" key="2">
    <citation type="journal article" date="2012" name="Int. J. Syst. Evol. Microbiol.">
        <title>Magnetococcus marinus gen. nov., sp. nov., a marine, magnetotactic bacterium that represents a novel lineage (Magnetococcaceae fam. nov.; Magnetococcales ord. nov.) at the base of the Alphaproteobacteria.</title>
        <authorList>
            <person name="Bazylinski D.A."/>
            <person name="Williams T.J."/>
            <person name="Lefevre C.T."/>
            <person name="Berg R.J."/>
            <person name="Zhang C.L."/>
            <person name="Bowser S.S."/>
            <person name="Dean A.J."/>
            <person name="Beveridge T.J."/>
        </authorList>
    </citation>
    <scope>NUCLEOTIDE SEQUENCE [LARGE SCALE GENOMIC DNA]</scope>
    <source>
        <strain evidence="13">ATCC BAA-1437 / JCM 17883 / MC-1</strain>
    </source>
</reference>
<feature type="domain" description="Cytochrome c" evidence="11">
    <location>
        <begin position="193"/>
        <end position="312"/>
    </location>
</feature>
<dbReference type="RefSeq" id="WP_011714502.1">
    <property type="nucleotide sequence ID" value="NC_008576.1"/>
</dbReference>
<evidence type="ECO:0000256" key="9">
    <source>
        <dbReference type="PIRSR" id="PIRSR000294-2"/>
    </source>
</evidence>
<dbReference type="InterPro" id="IPR004852">
    <property type="entry name" value="Di-haem_cyt_c_peroxidsae"/>
</dbReference>
<dbReference type="InterPro" id="IPR051395">
    <property type="entry name" value="Cytochrome_c_Peroxidase/MauG"/>
</dbReference>
<evidence type="ECO:0000256" key="3">
    <source>
        <dbReference type="ARBA" id="ARBA00022723"/>
    </source>
</evidence>
<comment type="subcellular location">
    <subcellularLocation>
        <location evidence="1">Periplasm</location>
    </subcellularLocation>
</comment>
<name>A0LBU5_MAGMM</name>
<dbReference type="GO" id="GO:0009055">
    <property type="term" value="F:electron transfer activity"/>
    <property type="evidence" value="ECO:0007669"/>
    <property type="project" value="InterPro"/>
</dbReference>
<feature type="binding site" description="covalent" evidence="8">
    <location>
        <position position="207"/>
    </location>
    <ligand>
        <name>heme c</name>
        <dbReference type="ChEBI" id="CHEBI:61717"/>
        <label>2</label>
    </ligand>
</feature>
<dbReference type="GO" id="GO:0020037">
    <property type="term" value="F:heme binding"/>
    <property type="evidence" value="ECO:0007669"/>
    <property type="project" value="InterPro"/>
</dbReference>